<dbReference type="InterPro" id="IPR016166">
    <property type="entry name" value="FAD-bd_PCMH"/>
</dbReference>
<evidence type="ECO:0000259" key="7">
    <source>
        <dbReference type="PROSITE" id="PS51387"/>
    </source>
</evidence>
<dbReference type="InterPro" id="IPR016167">
    <property type="entry name" value="FAD-bd_PCMH_sub1"/>
</dbReference>
<comment type="cofactor">
    <cofactor evidence="1">
        <name>FAD</name>
        <dbReference type="ChEBI" id="CHEBI:57692"/>
    </cofactor>
</comment>
<evidence type="ECO:0000256" key="2">
    <source>
        <dbReference type="ARBA" id="ARBA00005466"/>
    </source>
</evidence>
<evidence type="ECO:0000313" key="8">
    <source>
        <dbReference type="EMBL" id="KAK8954809.1"/>
    </source>
</evidence>
<evidence type="ECO:0000256" key="3">
    <source>
        <dbReference type="ARBA" id="ARBA00022630"/>
    </source>
</evidence>
<dbReference type="GO" id="GO:0016491">
    <property type="term" value="F:oxidoreductase activity"/>
    <property type="evidence" value="ECO:0007669"/>
    <property type="project" value="InterPro"/>
</dbReference>
<dbReference type="InterPro" id="IPR006094">
    <property type="entry name" value="Oxid_FAD_bind_N"/>
</dbReference>
<dbReference type="Gene3D" id="3.30.43.10">
    <property type="entry name" value="Uridine Diphospho-n-acetylenolpyruvylglucosamine Reductase, domain 2"/>
    <property type="match status" value="1"/>
</dbReference>
<dbReference type="Pfam" id="PF08031">
    <property type="entry name" value="BBE"/>
    <property type="match status" value="1"/>
</dbReference>
<dbReference type="Gene3D" id="3.30.465.10">
    <property type="match status" value="1"/>
</dbReference>
<dbReference type="Proteomes" id="UP001418222">
    <property type="component" value="Unassembled WGS sequence"/>
</dbReference>
<keyword evidence="5" id="KW-0274">FAD</keyword>
<keyword evidence="9" id="KW-1185">Reference proteome</keyword>
<dbReference type="GO" id="GO:0071949">
    <property type="term" value="F:FAD binding"/>
    <property type="evidence" value="ECO:0007669"/>
    <property type="project" value="InterPro"/>
</dbReference>
<evidence type="ECO:0000256" key="6">
    <source>
        <dbReference type="ARBA" id="ARBA00023180"/>
    </source>
</evidence>
<keyword evidence="3" id="KW-0285">Flavoprotein</keyword>
<name>A0AAP0BYS6_9ASPA</name>
<dbReference type="EMBL" id="JBBWWQ010000002">
    <property type="protein sequence ID" value="KAK8954809.1"/>
    <property type="molecule type" value="Genomic_DNA"/>
</dbReference>
<gene>
    <name evidence="8" type="primary">CBDAS</name>
    <name evidence="8" type="ORF">KSP39_PZI001826</name>
</gene>
<comment type="caution">
    <text evidence="8">The sequence shown here is derived from an EMBL/GenBank/DDBJ whole genome shotgun (WGS) entry which is preliminary data.</text>
</comment>
<dbReference type="Pfam" id="PF01565">
    <property type="entry name" value="FAD_binding_4"/>
    <property type="match status" value="1"/>
</dbReference>
<evidence type="ECO:0000256" key="5">
    <source>
        <dbReference type="ARBA" id="ARBA00022827"/>
    </source>
</evidence>
<comment type="similarity">
    <text evidence="2">Belongs to the oxygen-dependent FAD-linked oxidoreductase family.</text>
</comment>
<proteinExistence type="inferred from homology"/>
<dbReference type="SUPFAM" id="SSF56176">
    <property type="entry name" value="FAD-binding/transporter-associated domain-like"/>
    <property type="match status" value="1"/>
</dbReference>
<dbReference type="InterPro" id="IPR012951">
    <property type="entry name" value="BBE"/>
</dbReference>
<dbReference type="PANTHER" id="PTHR32448">
    <property type="entry name" value="OS08G0158400 PROTEIN"/>
    <property type="match status" value="1"/>
</dbReference>
<evidence type="ECO:0000256" key="4">
    <source>
        <dbReference type="ARBA" id="ARBA00022729"/>
    </source>
</evidence>
<dbReference type="PROSITE" id="PS51387">
    <property type="entry name" value="FAD_PCMH"/>
    <property type="match status" value="1"/>
</dbReference>
<keyword evidence="4" id="KW-0732">Signal</keyword>
<sequence length="545" mass="60726">MEIQLPSLWIINTLLVSLLALSFFANTSISSLDHQQHSSSTSSSLLNCLIQGSLPSKIIFTPENPNFAPLFFSSVHNNRTLSSSPKPLLIITPTQEFHVSVAVLCSKELEIQLITRSGGHDYEGLSYTTTSPSFVLVELHEFRSIAIDLIHRTAWVEAGATLGEMYYAIATESNNTLAFPAGVCPTVGVGGHFSGGGMGTMMRAYGLAADNVIDAKIVTANGEILDRESMGEDLFWAIRGGGGASFGVILSYKLNLVQVPPKVTVFYVDRMLQQGLIQLLAKWNQIAPKLDKRLFMRLNLQAVSDKSGIGGGNKTVNAKFESLFLGEVKELLPLMAESFPEFGLEAKDCIEVSWIRAVLYIAGYPSPDVPLNKLLDRTPQSNKSFKTKSDIQRDVFSEEVWEAIVARLLREDELPILIFDPFGGRMDEMDEAQTPFPHRKGSLYLVEYILKWDDPGLEAAKKHMNWQRNFYKFMEPYVSHNPRAAYLNYRDLDLGINVYGNASYLDAGVWGEKYFKCNFRRLAVVKSRVDPGNLFWNVQSIPVLA</sequence>
<protein>
    <submittedName>
        <fullName evidence="8">Cannabidiolic acid synthase</fullName>
    </submittedName>
</protein>
<dbReference type="AlphaFoldDB" id="A0AAP0BYS6"/>
<evidence type="ECO:0000313" key="9">
    <source>
        <dbReference type="Proteomes" id="UP001418222"/>
    </source>
</evidence>
<evidence type="ECO:0000256" key="1">
    <source>
        <dbReference type="ARBA" id="ARBA00001974"/>
    </source>
</evidence>
<dbReference type="InterPro" id="IPR036318">
    <property type="entry name" value="FAD-bd_PCMH-like_sf"/>
</dbReference>
<reference evidence="8 9" key="1">
    <citation type="journal article" date="2022" name="Nat. Plants">
        <title>Genomes of leafy and leafless Platanthera orchids illuminate the evolution of mycoheterotrophy.</title>
        <authorList>
            <person name="Li M.H."/>
            <person name="Liu K.W."/>
            <person name="Li Z."/>
            <person name="Lu H.C."/>
            <person name="Ye Q.L."/>
            <person name="Zhang D."/>
            <person name="Wang J.Y."/>
            <person name="Li Y.F."/>
            <person name="Zhong Z.M."/>
            <person name="Liu X."/>
            <person name="Yu X."/>
            <person name="Liu D.K."/>
            <person name="Tu X.D."/>
            <person name="Liu B."/>
            <person name="Hao Y."/>
            <person name="Liao X.Y."/>
            <person name="Jiang Y.T."/>
            <person name="Sun W.H."/>
            <person name="Chen J."/>
            <person name="Chen Y.Q."/>
            <person name="Ai Y."/>
            <person name="Zhai J.W."/>
            <person name="Wu S.S."/>
            <person name="Zhou Z."/>
            <person name="Hsiao Y.Y."/>
            <person name="Wu W.L."/>
            <person name="Chen Y.Y."/>
            <person name="Lin Y.F."/>
            <person name="Hsu J.L."/>
            <person name="Li C.Y."/>
            <person name="Wang Z.W."/>
            <person name="Zhao X."/>
            <person name="Zhong W.Y."/>
            <person name="Ma X.K."/>
            <person name="Ma L."/>
            <person name="Huang J."/>
            <person name="Chen G.Z."/>
            <person name="Huang M.Z."/>
            <person name="Huang L."/>
            <person name="Peng D.H."/>
            <person name="Luo Y.B."/>
            <person name="Zou S.Q."/>
            <person name="Chen S.P."/>
            <person name="Lan S."/>
            <person name="Tsai W.C."/>
            <person name="Van de Peer Y."/>
            <person name="Liu Z.J."/>
        </authorList>
    </citation>
    <scope>NUCLEOTIDE SEQUENCE [LARGE SCALE GENOMIC DNA]</scope>
    <source>
        <strain evidence="8">Lor287</strain>
    </source>
</reference>
<accession>A0AAP0BYS6</accession>
<organism evidence="8 9">
    <name type="scientific">Platanthera zijinensis</name>
    <dbReference type="NCBI Taxonomy" id="2320716"/>
    <lineage>
        <taxon>Eukaryota</taxon>
        <taxon>Viridiplantae</taxon>
        <taxon>Streptophyta</taxon>
        <taxon>Embryophyta</taxon>
        <taxon>Tracheophyta</taxon>
        <taxon>Spermatophyta</taxon>
        <taxon>Magnoliopsida</taxon>
        <taxon>Liliopsida</taxon>
        <taxon>Asparagales</taxon>
        <taxon>Orchidaceae</taxon>
        <taxon>Orchidoideae</taxon>
        <taxon>Orchideae</taxon>
        <taxon>Orchidinae</taxon>
        <taxon>Platanthera</taxon>
    </lineage>
</organism>
<keyword evidence="6" id="KW-0325">Glycoprotein</keyword>
<dbReference type="Gene3D" id="3.40.462.20">
    <property type="match status" value="1"/>
</dbReference>
<feature type="domain" description="FAD-binding PCMH-type" evidence="7">
    <location>
        <begin position="83"/>
        <end position="259"/>
    </location>
</feature>
<dbReference type="InterPro" id="IPR016169">
    <property type="entry name" value="FAD-bd_PCMH_sub2"/>
</dbReference>